<sequence length="87" mass="10167">MALTKRDLESVKSIVKNIIVDSINASETKMMQHIDSQFRIQNIVLDTKFRAIDTRFDSLENQMSKGFEILKNHESKIEVLKKRMDII</sequence>
<protein>
    <submittedName>
        <fullName evidence="1">Uncharacterized protein</fullName>
    </submittedName>
</protein>
<proteinExistence type="predicted"/>
<organism evidence="1 2">
    <name type="scientific">Candidatus Falkowbacteria bacterium CG11_big_fil_rev_8_21_14_0_20_39_10</name>
    <dbReference type="NCBI Taxonomy" id="1974570"/>
    <lineage>
        <taxon>Bacteria</taxon>
        <taxon>Candidatus Falkowiibacteriota</taxon>
    </lineage>
</organism>
<dbReference type="AlphaFoldDB" id="A0A2M6K9F6"/>
<evidence type="ECO:0000313" key="2">
    <source>
        <dbReference type="Proteomes" id="UP000230869"/>
    </source>
</evidence>
<comment type="caution">
    <text evidence="1">The sequence shown here is derived from an EMBL/GenBank/DDBJ whole genome shotgun (WGS) entry which is preliminary data.</text>
</comment>
<dbReference type="Proteomes" id="UP000230869">
    <property type="component" value="Unassembled WGS sequence"/>
</dbReference>
<accession>A0A2M6K9F6</accession>
<dbReference type="EMBL" id="PCWW01000032">
    <property type="protein sequence ID" value="PIR13528.1"/>
    <property type="molecule type" value="Genomic_DNA"/>
</dbReference>
<reference evidence="1 2" key="1">
    <citation type="submission" date="2017-09" db="EMBL/GenBank/DDBJ databases">
        <title>Depth-based differentiation of microbial function through sediment-hosted aquifers and enrichment of novel symbionts in the deep terrestrial subsurface.</title>
        <authorList>
            <person name="Probst A.J."/>
            <person name="Ladd B."/>
            <person name="Jarett J.K."/>
            <person name="Geller-Mcgrath D.E."/>
            <person name="Sieber C.M."/>
            <person name="Emerson J.B."/>
            <person name="Anantharaman K."/>
            <person name="Thomas B.C."/>
            <person name="Malmstrom R."/>
            <person name="Stieglmeier M."/>
            <person name="Klingl A."/>
            <person name="Woyke T."/>
            <person name="Ryan C.M."/>
            <person name="Banfield J.F."/>
        </authorList>
    </citation>
    <scope>NUCLEOTIDE SEQUENCE [LARGE SCALE GENOMIC DNA]</scope>
    <source>
        <strain evidence="1">CG11_big_fil_rev_8_21_14_0_20_39_10</strain>
    </source>
</reference>
<name>A0A2M6K9F6_9BACT</name>
<evidence type="ECO:0000313" key="1">
    <source>
        <dbReference type="EMBL" id="PIR13528.1"/>
    </source>
</evidence>
<gene>
    <name evidence="1" type="ORF">COV49_01920</name>
</gene>